<evidence type="ECO:0000256" key="4">
    <source>
        <dbReference type="ARBA" id="ARBA00023098"/>
    </source>
</evidence>
<dbReference type="InterPro" id="IPR029058">
    <property type="entry name" value="AB_hydrolase_fold"/>
</dbReference>
<accession>A0A7S4NDT3</accession>
<dbReference type="EC" id="3.1.1.47" evidence="1"/>
<evidence type="ECO:0000256" key="1">
    <source>
        <dbReference type="ARBA" id="ARBA00013201"/>
    </source>
</evidence>
<keyword evidence="4" id="KW-0443">Lipid metabolism</keyword>
<evidence type="ECO:0000256" key="3">
    <source>
        <dbReference type="ARBA" id="ARBA00022963"/>
    </source>
</evidence>
<feature type="signal peptide" evidence="5">
    <location>
        <begin position="1"/>
        <end position="28"/>
    </location>
</feature>
<keyword evidence="2" id="KW-0378">Hydrolase</keyword>
<dbReference type="PANTHER" id="PTHR10272:SF0">
    <property type="entry name" value="PLATELET-ACTIVATING FACTOR ACETYLHYDROLASE"/>
    <property type="match status" value="1"/>
</dbReference>
<name>A0A7S4NDT3_9STRA</name>
<protein>
    <recommendedName>
        <fullName evidence="1">1-alkyl-2-acetylglycerophosphocholine esterase</fullName>
        <ecNumber evidence="1">3.1.1.47</ecNumber>
    </recommendedName>
</protein>
<proteinExistence type="predicted"/>
<evidence type="ECO:0000256" key="2">
    <source>
        <dbReference type="ARBA" id="ARBA00022801"/>
    </source>
</evidence>
<keyword evidence="5" id="KW-0732">Signal</keyword>
<sequence>MAKMEHFASRRATSRWLLVSSMILSAVASRAHGSLLGDAGARALSVALGGYPKFTGRFSPLPGPRPVSFRRTRLGEDGCEAQILYPSKGGTGSRRGRYARREVPSGLADYSSMPRFLYRPLSARRHPCPEGGDLAEDARDGNPLPLVVFSHGLGGCAEMYTGLCASLASYGFVVVAIEHRDGSGCFARTVDGEFLPYRKYDGPKISPSNFTRELLVDYRAPFLRQRVDEVVQSIRHLMDEEGDVLGGVDKSRVHLLGHSFGAATMTLVAQQLEEDKRAGSDVDTAEIGTVALLDPWLTPLEDQALDKGVSRPLLHVLSRSWCEGPEFDATVRLTQAGLPNGHPAALYAARRAQHASFSDAPNFFPGFLTKKVGVRGKDEPLYATHGAVASLVGAAMRGEDIFGRKPGSDARRTMPTPEDADLMQALELLDLENIPTGESLVATR</sequence>
<organism evidence="6">
    <name type="scientific">Odontella aurita</name>
    <dbReference type="NCBI Taxonomy" id="265563"/>
    <lineage>
        <taxon>Eukaryota</taxon>
        <taxon>Sar</taxon>
        <taxon>Stramenopiles</taxon>
        <taxon>Ochrophyta</taxon>
        <taxon>Bacillariophyta</taxon>
        <taxon>Mediophyceae</taxon>
        <taxon>Biddulphiophycidae</taxon>
        <taxon>Eupodiscales</taxon>
        <taxon>Odontellaceae</taxon>
        <taxon>Odontella</taxon>
    </lineage>
</organism>
<gene>
    <name evidence="6" type="ORF">OAUR00152_LOCUS37985</name>
</gene>
<dbReference type="SUPFAM" id="SSF53474">
    <property type="entry name" value="alpha/beta-Hydrolases"/>
    <property type="match status" value="1"/>
</dbReference>
<feature type="chain" id="PRO_5031180090" description="1-alkyl-2-acetylglycerophosphocholine esterase" evidence="5">
    <location>
        <begin position="29"/>
        <end position="444"/>
    </location>
</feature>
<evidence type="ECO:0000256" key="5">
    <source>
        <dbReference type="SAM" id="SignalP"/>
    </source>
</evidence>
<dbReference type="Gene3D" id="3.40.50.1820">
    <property type="entry name" value="alpha/beta hydrolase"/>
    <property type="match status" value="1"/>
</dbReference>
<evidence type="ECO:0000313" key="6">
    <source>
        <dbReference type="EMBL" id="CAE2281713.1"/>
    </source>
</evidence>
<reference evidence="6" key="1">
    <citation type="submission" date="2021-01" db="EMBL/GenBank/DDBJ databases">
        <authorList>
            <person name="Corre E."/>
            <person name="Pelletier E."/>
            <person name="Niang G."/>
            <person name="Scheremetjew M."/>
            <person name="Finn R."/>
            <person name="Kale V."/>
            <person name="Holt S."/>
            <person name="Cochrane G."/>
            <person name="Meng A."/>
            <person name="Brown T."/>
            <person name="Cohen L."/>
        </authorList>
    </citation>
    <scope>NUCLEOTIDE SEQUENCE</scope>
    <source>
        <strain evidence="6">Isolate 1302-5</strain>
    </source>
</reference>
<dbReference type="GO" id="GO:0016042">
    <property type="term" value="P:lipid catabolic process"/>
    <property type="evidence" value="ECO:0007669"/>
    <property type="project" value="UniProtKB-KW"/>
</dbReference>
<dbReference type="GO" id="GO:0003847">
    <property type="term" value="F:1-alkyl-2-acetylglycerophosphocholine esterase activity"/>
    <property type="evidence" value="ECO:0007669"/>
    <property type="project" value="UniProtKB-EC"/>
</dbReference>
<keyword evidence="3" id="KW-0442">Lipid degradation</keyword>
<dbReference type="AlphaFoldDB" id="A0A7S4NDT3"/>
<dbReference type="PANTHER" id="PTHR10272">
    <property type="entry name" value="PLATELET-ACTIVATING FACTOR ACETYLHYDROLASE"/>
    <property type="match status" value="1"/>
</dbReference>
<dbReference type="Pfam" id="PF03403">
    <property type="entry name" value="PAF-AH_p_II"/>
    <property type="match status" value="1"/>
</dbReference>
<dbReference type="EMBL" id="HBKQ01055463">
    <property type="protein sequence ID" value="CAE2281713.1"/>
    <property type="molecule type" value="Transcribed_RNA"/>
</dbReference>